<feature type="compositionally biased region" description="Pro residues" evidence="1">
    <location>
        <begin position="156"/>
        <end position="167"/>
    </location>
</feature>
<evidence type="ECO:0000313" key="3">
    <source>
        <dbReference type="Proteomes" id="UP000200980"/>
    </source>
</evidence>
<reference evidence="2 3" key="1">
    <citation type="journal article" date="2016" name="PLoS ONE">
        <title>Whole-Genome Sequence Analysis of Bombella intestini LMG 28161T, a Novel Acetic Acid Bacterium Isolated from the Crop of a Red-Tailed Bumble Bee, Bombus lapidarius.</title>
        <authorList>
            <person name="Li L."/>
            <person name="Illeghems K."/>
            <person name="Van Kerrebroeck S."/>
            <person name="Borremans W."/>
            <person name="Cleenwerck I."/>
            <person name="Smagghe G."/>
            <person name="De Vuyst L."/>
            <person name="Vandamme P."/>
        </authorList>
    </citation>
    <scope>NUCLEOTIDE SEQUENCE [LARGE SCALE GENOMIC DNA]</scope>
    <source>
        <strain evidence="2 3">R-52487</strain>
    </source>
</reference>
<name>A0A1S8GQ68_9PROT</name>
<dbReference type="OrthoDB" id="9798071at2"/>
<feature type="region of interest" description="Disordered" evidence="1">
    <location>
        <begin position="42"/>
        <end position="196"/>
    </location>
</feature>
<organism evidence="2 3">
    <name type="scientific">Bombella intestini</name>
    <dbReference type="NCBI Taxonomy" id="1539051"/>
    <lineage>
        <taxon>Bacteria</taxon>
        <taxon>Pseudomonadati</taxon>
        <taxon>Pseudomonadota</taxon>
        <taxon>Alphaproteobacteria</taxon>
        <taxon>Acetobacterales</taxon>
        <taxon>Acetobacteraceae</taxon>
        <taxon>Bombella</taxon>
    </lineage>
</organism>
<accession>A0A1S8GQ68</accession>
<dbReference type="Gene3D" id="1.10.10.60">
    <property type="entry name" value="Homeodomain-like"/>
    <property type="match status" value="1"/>
</dbReference>
<proteinExistence type="predicted"/>
<comment type="caution">
    <text evidence="2">The sequence shown here is derived from an EMBL/GenBank/DDBJ whole genome shotgun (WGS) entry which is preliminary data.</text>
</comment>
<dbReference type="InterPro" id="IPR011681">
    <property type="entry name" value="GcrA"/>
</dbReference>
<evidence type="ECO:0000256" key="1">
    <source>
        <dbReference type="SAM" id="MobiDB-lite"/>
    </source>
</evidence>
<feature type="compositionally biased region" description="Basic and acidic residues" evidence="1">
    <location>
        <begin position="120"/>
        <end position="141"/>
    </location>
</feature>
<keyword evidence="3" id="KW-1185">Reference proteome</keyword>
<dbReference type="Pfam" id="PF07750">
    <property type="entry name" value="GcrA"/>
    <property type="match status" value="1"/>
</dbReference>
<dbReference type="STRING" id="1539051.AL01_03665"/>
<dbReference type="EMBL" id="JATM01000002">
    <property type="protein sequence ID" value="OOL18851.1"/>
    <property type="molecule type" value="Genomic_DNA"/>
</dbReference>
<evidence type="ECO:0000313" key="2">
    <source>
        <dbReference type="EMBL" id="OOL18851.1"/>
    </source>
</evidence>
<dbReference type="AlphaFoldDB" id="A0A1S8GQ68"/>
<gene>
    <name evidence="2" type="ORF">AL01_03665</name>
</gene>
<dbReference type="Proteomes" id="UP000200980">
    <property type="component" value="Unassembled WGS sequence"/>
</dbReference>
<protein>
    <submittedName>
        <fullName evidence="2">GcrA cell cycle regulator</fullName>
    </submittedName>
</protein>
<feature type="compositionally biased region" description="Low complexity" evidence="1">
    <location>
        <begin position="75"/>
        <end position="84"/>
    </location>
</feature>
<sequence>MAMEWTDELIARLKELWEQGLSTAEIGRQLSITKNAVVGKAHRLGLPPRPSPIRNKTAAEGAAKPVRSRAKKAEAAPVAAETEVGTPAPSAQPVEKKKAPVAKTVKASADGAAKPTKSKAKADKPASEGKPVKAAAPKEDTISPVVVEAAKEAEPAPAPRPAAPPIPQRKVAPPRRVRGALERASRQGPTCQWPIGDPGTPEFHFCGATPLPGKPYCAEHAAIAYVKIRDRRH</sequence>